<organism evidence="2 3">
    <name type="scientific">Salmonella enterica subsp. indica</name>
    <dbReference type="NCBI Taxonomy" id="59207"/>
    <lineage>
        <taxon>Bacteria</taxon>
        <taxon>Pseudomonadati</taxon>
        <taxon>Pseudomonadota</taxon>
        <taxon>Gammaproteobacteria</taxon>
        <taxon>Enterobacterales</taxon>
        <taxon>Enterobacteriaceae</taxon>
        <taxon>Salmonella</taxon>
    </lineage>
</organism>
<proteinExistence type="predicted"/>
<evidence type="ECO:0000313" key="3">
    <source>
        <dbReference type="Proteomes" id="UP000254220"/>
    </source>
</evidence>
<protein>
    <submittedName>
        <fullName evidence="2">Uncharacterized protein</fullName>
    </submittedName>
</protein>
<keyword evidence="1" id="KW-0732">Signal</keyword>
<feature type="chain" id="PRO_5016903747" evidence="1">
    <location>
        <begin position="20"/>
        <end position="52"/>
    </location>
</feature>
<sequence length="52" mass="5715">MKKTVIVTFYVSLFFPLFASATTSVTLNGHSSVLDDAWAIAQGENHRQSNTL</sequence>
<name>A0A379YME3_SALER</name>
<accession>A0A379YME3</accession>
<dbReference type="AlphaFoldDB" id="A0A379YME3"/>
<reference evidence="2 3" key="1">
    <citation type="submission" date="2018-06" db="EMBL/GenBank/DDBJ databases">
        <authorList>
            <consortium name="Pathogen Informatics"/>
            <person name="Doyle S."/>
        </authorList>
    </citation>
    <scope>NUCLEOTIDE SEQUENCE [LARGE SCALE GENOMIC DNA]</scope>
    <source>
        <strain evidence="2 3">NCTC12420</strain>
    </source>
</reference>
<dbReference type="RefSeq" id="WP_232081530.1">
    <property type="nucleotide sequence ID" value="NZ_DADWZK010000015.1"/>
</dbReference>
<gene>
    <name evidence="2" type="ORF">NCTC12420_05131</name>
</gene>
<feature type="signal peptide" evidence="1">
    <location>
        <begin position="1"/>
        <end position="19"/>
    </location>
</feature>
<dbReference type="EMBL" id="UGYB01000004">
    <property type="protein sequence ID" value="SUI47352.1"/>
    <property type="molecule type" value="Genomic_DNA"/>
</dbReference>
<evidence type="ECO:0000313" key="2">
    <source>
        <dbReference type="EMBL" id="SUI47352.1"/>
    </source>
</evidence>
<evidence type="ECO:0000256" key="1">
    <source>
        <dbReference type="SAM" id="SignalP"/>
    </source>
</evidence>
<dbReference type="Proteomes" id="UP000254220">
    <property type="component" value="Unassembled WGS sequence"/>
</dbReference>